<keyword evidence="3 5" id="KW-0732">Signal</keyword>
<comment type="caution">
    <text evidence="6">The sequence shown here is derived from an EMBL/GenBank/DDBJ whole genome shotgun (WGS) entry which is preliminary data.</text>
</comment>
<keyword evidence="4" id="KW-0281">Fimbrium</keyword>
<sequence length="149" mass="15455">MNFFKIAAIAVVVVSSSAMASGLQFPWNPGHGGGNDNGPESEMKVYQHGANNNVTALQADAKKSTVDIKQYGVGNGADVGQGADNASIDLLQKGSNNNATIDQWEAKGSTIDVSQYGSRNGATVNQTAAGSSIELTQVGYRNGANLQQH</sequence>
<protein>
    <submittedName>
        <fullName evidence="6">CsgA family major curlin subunit</fullName>
    </submittedName>
</protein>
<dbReference type="OrthoDB" id="6572754at2"/>
<dbReference type="RefSeq" id="WP_034494435.1">
    <property type="nucleotide sequence ID" value="NZ_JMPI01000022.1"/>
</dbReference>
<evidence type="ECO:0000256" key="4">
    <source>
        <dbReference type="ARBA" id="ARBA00023263"/>
    </source>
</evidence>
<dbReference type="AlphaFoldDB" id="A0A085GH24"/>
<evidence type="ECO:0000256" key="2">
    <source>
        <dbReference type="ARBA" id="ARBA00009766"/>
    </source>
</evidence>
<name>A0A085GH24_9ENTR</name>
<feature type="signal peptide" evidence="5">
    <location>
        <begin position="1"/>
        <end position="20"/>
    </location>
</feature>
<comment type="similarity">
    <text evidence="2">Belongs to the CsgA/CsgB family.</text>
</comment>
<evidence type="ECO:0000313" key="6">
    <source>
        <dbReference type="EMBL" id="KFC83019.1"/>
    </source>
</evidence>
<dbReference type="Proteomes" id="UP000028653">
    <property type="component" value="Unassembled WGS sequence"/>
</dbReference>
<evidence type="ECO:0000256" key="1">
    <source>
        <dbReference type="ARBA" id="ARBA00004561"/>
    </source>
</evidence>
<organism evidence="6 7">
    <name type="scientific">Buttiauxella agrestis ATCC 33320</name>
    <dbReference type="NCBI Taxonomy" id="1006004"/>
    <lineage>
        <taxon>Bacteria</taxon>
        <taxon>Pseudomonadati</taxon>
        <taxon>Pseudomonadota</taxon>
        <taxon>Gammaproteobacteria</taxon>
        <taxon>Enterobacterales</taxon>
        <taxon>Enterobacteriaceae</taxon>
        <taxon>Buttiauxella</taxon>
    </lineage>
</organism>
<proteinExistence type="inferred from homology"/>
<dbReference type="Pfam" id="PF07012">
    <property type="entry name" value="Curlin_rpt"/>
    <property type="match status" value="2"/>
</dbReference>
<feature type="chain" id="PRO_5001791140" evidence="5">
    <location>
        <begin position="21"/>
        <end position="149"/>
    </location>
</feature>
<dbReference type="STRING" id="1006004.GBAG_1395"/>
<evidence type="ECO:0000256" key="5">
    <source>
        <dbReference type="SAM" id="SignalP"/>
    </source>
</evidence>
<dbReference type="NCBIfam" id="NF007470">
    <property type="entry name" value="PRK10051.1"/>
    <property type="match status" value="1"/>
</dbReference>
<gene>
    <name evidence="6" type="primary">csgA</name>
    <name evidence="6" type="ORF">GBAG_1395</name>
</gene>
<dbReference type="GO" id="GO:0007155">
    <property type="term" value="P:cell adhesion"/>
    <property type="evidence" value="ECO:0007669"/>
    <property type="project" value="InterPro"/>
</dbReference>
<dbReference type="eggNOG" id="ENOG5030M63">
    <property type="taxonomic scope" value="Bacteria"/>
</dbReference>
<accession>A0A085GH24</accession>
<dbReference type="InterPro" id="IPR009742">
    <property type="entry name" value="Curlin_rpt"/>
</dbReference>
<dbReference type="EMBL" id="JMPI01000022">
    <property type="protein sequence ID" value="KFC83019.1"/>
    <property type="molecule type" value="Genomic_DNA"/>
</dbReference>
<keyword evidence="7" id="KW-1185">Reference proteome</keyword>
<comment type="subcellular location">
    <subcellularLocation>
        <location evidence="1">Fimbrium</location>
    </subcellularLocation>
</comment>
<evidence type="ECO:0000313" key="7">
    <source>
        <dbReference type="Proteomes" id="UP000028653"/>
    </source>
</evidence>
<reference evidence="6 7" key="1">
    <citation type="submission" date="2014-05" db="EMBL/GenBank/DDBJ databases">
        <title>ATOL: Assembling a taxonomically balanced genome-scale reconstruction of the evolutionary history of the Enterobacteriaceae.</title>
        <authorList>
            <person name="Plunkett G.III."/>
            <person name="Neeno-Eckwall E.C."/>
            <person name="Glasner J.D."/>
            <person name="Perna N.T."/>
        </authorList>
    </citation>
    <scope>NUCLEOTIDE SEQUENCE [LARGE SCALE GENOMIC DNA]</scope>
    <source>
        <strain evidence="6 7">ATCC 33320</strain>
    </source>
</reference>
<evidence type="ECO:0000256" key="3">
    <source>
        <dbReference type="ARBA" id="ARBA00022729"/>
    </source>
</evidence>
<dbReference type="GO" id="GO:0009289">
    <property type="term" value="C:pilus"/>
    <property type="evidence" value="ECO:0007669"/>
    <property type="project" value="UniProtKB-SubCell"/>
</dbReference>